<dbReference type="EMBL" id="JABBKX010000002">
    <property type="protein sequence ID" value="NMJ41100.1"/>
    <property type="molecule type" value="Genomic_DNA"/>
</dbReference>
<evidence type="ECO:0000313" key="4">
    <source>
        <dbReference type="Proteomes" id="UP000548582"/>
    </source>
</evidence>
<dbReference type="Gene3D" id="2.40.50.100">
    <property type="match status" value="1"/>
</dbReference>
<feature type="transmembrane region" description="Helical" evidence="1">
    <location>
        <begin position="12"/>
        <end position="33"/>
    </location>
</feature>
<dbReference type="Gene3D" id="1.10.287.470">
    <property type="entry name" value="Helix hairpin bin"/>
    <property type="match status" value="2"/>
</dbReference>
<name>A0A848ECB4_9PROT</name>
<dbReference type="GO" id="GO:0005886">
    <property type="term" value="C:plasma membrane"/>
    <property type="evidence" value="ECO:0007669"/>
    <property type="project" value="TreeGrafter"/>
</dbReference>
<dbReference type="PANTHER" id="PTHR30438:SF2">
    <property type="entry name" value="MEMBRANE PROTEIN"/>
    <property type="match status" value="1"/>
</dbReference>
<dbReference type="PANTHER" id="PTHR30438">
    <property type="entry name" value="36 KDA ANTIGEN-RELATED"/>
    <property type="match status" value="1"/>
</dbReference>
<comment type="caution">
    <text evidence="3">The sequence shown here is derived from an EMBL/GenBank/DDBJ whole genome shotgun (WGS) entry which is preliminary data.</text>
</comment>
<keyword evidence="1" id="KW-0472">Membrane</keyword>
<gene>
    <name evidence="3" type="ORF">GWK16_07605</name>
</gene>
<dbReference type="InterPro" id="IPR058625">
    <property type="entry name" value="MdtA-like_BSH"/>
</dbReference>
<protein>
    <submittedName>
        <fullName evidence="3">HlyD family efflux transporter periplasmic adaptor subunit</fullName>
    </submittedName>
</protein>
<dbReference type="AlphaFoldDB" id="A0A848ECB4"/>
<keyword evidence="1" id="KW-1133">Transmembrane helix</keyword>
<sequence>MRRTLAVKPRPFLKTIAIIALVAAAAAAAYVGWQTLRPAPLPPGIASGNGRLEAVEIDVAAKIAGRIAAVLVNEGDFVAAGQVVARMDTAALEAQLREAQARLQRALIGIETANAMVVQREAERGAAQAVVAQRDALLDAARRRLSRTEELAARGNAPQQTLDDDRATFEGARAAQGAARAQVAAAEAAISSARALVVGADAEAEAARATIQRIQVDIDDSALRAPRAGRVQYRVAEAGEVIAAGGRVVNLVDLADVYMTFFLPTTDAGRVALGTEVRLVLDAVPQFVIPAQVSLVSDVAQFTPRTVETAEERLKLMFRVRARISPDLLREHASQVKTGLPGVAYVRVDPRVEWPARLQVRLPPS</sequence>
<dbReference type="SUPFAM" id="SSF111369">
    <property type="entry name" value="HlyD-like secretion proteins"/>
    <property type="match status" value="2"/>
</dbReference>
<feature type="domain" description="Multidrug resistance protein MdtA-like barrel-sandwich hybrid" evidence="2">
    <location>
        <begin position="57"/>
        <end position="252"/>
    </location>
</feature>
<evidence type="ECO:0000256" key="1">
    <source>
        <dbReference type="SAM" id="Phobius"/>
    </source>
</evidence>
<organism evidence="3 4">
    <name type="scientific">Neoroseomonas marina</name>
    <dbReference type="NCBI Taxonomy" id="1232220"/>
    <lineage>
        <taxon>Bacteria</taxon>
        <taxon>Pseudomonadati</taxon>
        <taxon>Pseudomonadota</taxon>
        <taxon>Alphaproteobacteria</taxon>
        <taxon>Acetobacterales</taxon>
        <taxon>Acetobacteraceae</taxon>
        <taxon>Neoroseomonas</taxon>
    </lineage>
</organism>
<evidence type="ECO:0000313" key="3">
    <source>
        <dbReference type="EMBL" id="NMJ41100.1"/>
    </source>
</evidence>
<dbReference type="Proteomes" id="UP000548582">
    <property type="component" value="Unassembled WGS sequence"/>
</dbReference>
<reference evidence="3 4" key="1">
    <citation type="submission" date="2020-03" db="EMBL/GenBank/DDBJ databases">
        <authorList>
            <person name="Sun Q."/>
        </authorList>
    </citation>
    <scope>NUCLEOTIDE SEQUENCE [LARGE SCALE GENOMIC DNA]</scope>
    <source>
        <strain evidence="3 4">JC162</strain>
    </source>
</reference>
<dbReference type="Gene3D" id="2.40.30.170">
    <property type="match status" value="1"/>
</dbReference>
<evidence type="ECO:0000259" key="2">
    <source>
        <dbReference type="Pfam" id="PF25917"/>
    </source>
</evidence>
<keyword evidence="1" id="KW-0812">Transmembrane</keyword>
<dbReference type="FunFam" id="2.40.50.100:FF:000077">
    <property type="entry name" value="Glycoside hydrolase family 43"/>
    <property type="match status" value="1"/>
</dbReference>
<keyword evidence="4" id="KW-1185">Reference proteome</keyword>
<proteinExistence type="predicted"/>
<accession>A0A848ECB4</accession>
<dbReference type="Pfam" id="PF25917">
    <property type="entry name" value="BSH_RND"/>
    <property type="match status" value="1"/>
</dbReference>
<dbReference type="PRINTS" id="PR01490">
    <property type="entry name" value="RTXTOXIND"/>
</dbReference>